<comment type="caution">
    <text evidence="1">The sequence shown here is derived from an EMBL/GenBank/DDBJ whole genome shotgun (WGS) entry which is preliminary data.</text>
</comment>
<dbReference type="AlphaFoldDB" id="W4LIN3"/>
<organism evidence="1 2">
    <name type="scientific">Candidatus Entotheonella gemina</name>
    <dbReference type="NCBI Taxonomy" id="1429439"/>
    <lineage>
        <taxon>Bacteria</taxon>
        <taxon>Pseudomonadati</taxon>
        <taxon>Nitrospinota/Tectimicrobiota group</taxon>
        <taxon>Candidatus Tectimicrobiota</taxon>
        <taxon>Candidatus Entotheonellia</taxon>
        <taxon>Candidatus Entotheonellales</taxon>
        <taxon>Candidatus Entotheonellaceae</taxon>
        <taxon>Candidatus Entotheonella</taxon>
    </lineage>
</organism>
<evidence type="ECO:0000313" key="2">
    <source>
        <dbReference type="Proteomes" id="UP000019140"/>
    </source>
</evidence>
<reference evidence="1 2" key="1">
    <citation type="journal article" date="2014" name="Nature">
        <title>An environmental bacterial taxon with a large and distinct metabolic repertoire.</title>
        <authorList>
            <person name="Wilson M.C."/>
            <person name="Mori T."/>
            <person name="Ruckert C."/>
            <person name="Uria A.R."/>
            <person name="Helf M.J."/>
            <person name="Takada K."/>
            <person name="Gernert C."/>
            <person name="Steffens U.A."/>
            <person name="Heycke N."/>
            <person name="Schmitt S."/>
            <person name="Rinke C."/>
            <person name="Helfrich E.J."/>
            <person name="Brachmann A.O."/>
            <person name="Gurgui C."/>
            <person name="Wakimoto T."/>
            <person name="Kracht M."/>
            <person name="Crusemann M."/>
            <person name="Hentschel U."/>
            <person name="Abe I."/>
            <person name="Matsunaga S."/>
            <person name="Kalinowski J."/>
            <person name="Takeyama H."/>
            <person name="Piel J."/>
        </authorList>
    </citation>
    <scope>NUCLEOTIDE SEQUENCE [LARGE SCALE GENOMIC DNA]</scope>
    <source>
        <strain evidence="2">TSY2</strain>
    </source>
</reference>
<protein>
    <submittedName>
        <fullName evidence="1">Uncharacterized protein</fullName>
    </submittedName>
</protein>
<gene>
    <name evidence="1" type="ORF">ETSY2_45040</name>
</gene>
<proteinExistence type="predicted"/>
<name>W4LIN3_9BACT</name>
<keyword evidence="2" id="KW-1185">Reference proteome</keyword>
<dbReference type="EMBL" id="AZHX01002089">
    <property type="protein sequence ID" value="ETW97201.1"/>
    <property type="molecule type" value="Genomic_DNA"/>
</dbReference>
<dbReference type="HOGENOM" id="CLU_2647773_0_0_7"/>
<sequence length="76" mass="7950">MVTSKSSSEVALMIKVGPSGSDVTPAYRHGILVGWSPSDGEVRCCCQLIGSMTVSDQEGLGCTLRLESQAAVPEVH</sequence>
<evidence type="ECO:0000313" key="1">
    <source>
        <dbReference type="EMBL" id="ETW97201.1"/>
    </source>
</evidence>
<accession>W4LIN3</accession>
<dbReference type="Proteomes" id="UP000019140">
    <property type="component" value="Unassembled WGS sequence"/>
</dbReference>